<keyword evidence="4" id="KW-1185">Reference proteome</keyword>
<proteinExistence type="predicted"/>
<protein>
    <recommendedName>
        <fullName evidence="5">Alginate export domain-containing protein</fullName>
    </recommendedName>
</protein>
<feature type="region of interest" description="Disordered" evidence="1">
    <location>
        <begin position="30"/>
        <end position="82"/>
    </location>
</feature>
<sequence>MNNYFSPLIAVLCLGSILGSPALIAQAPFPEIPKLEDEKEEPKQEKTEKPKADEKGTPTEVKKEGEKKEADKRAPTRDNQLSEAAIDRTGQWIYEFERQFAVRKDKPEFEFLWGFNMLQEFHSYNNADLRKLNSTNDFQIRTTDDQQGLALTRAKFDTSFMFPKQRVGVEMSFGFDGVWGSFQLQGNGNPGTRIARANIFWEFFNLNGLVADVVMGRQFFSVGGIQNDYMLRDVLDAVVFNVHWKDKVDIKILGVDVYSGANSYGAGENDRWNDEFQYFSRDTTNKLAGLNGDVSTYRTGIVASGEPFMKKLMKFKLDPRVYAFYARVRGTKGGSDYSENGRIGNFSDNDWSGLFGARLAAHLNEQVPIFSQLIVYVDGAMSTGSDLRRQGQPVADYTTFGFGGGTTARLKTLFGWLAPLGEVDFFYAQGPQYDKNGNMISHGFISMRGDRIGGTLMRRYWGVRPSGYVGYNGIDDTPFDANRKSGVLMLHAGFGVEMSKKYVVRADIWHVQDTASTAVNFSPNNLDLINNPYVSRAELEAQQRFGKALGQEINLTLQYFPNTLLMFQLTAAMFIPGSFFSTPIEDIVSKNGVPKGGPADADFMGIFLRSTISF</sequence>
<evidence type="ECO:0000256" key="1">
    <source>
        <dbReference type="SAM" id="MobiDB-lite"/>
    </source>
</evidence>
<reference evidence="3 4" key="1">
    <citation type="submission" date="2012-06" db="EMBL/GenBank/DDBJ databases">
        <title>The complete chromosome of genome of Turneriella parva DSM 21527.</title>
        <authorList>
            <consortium name="US DOE Joint Genome Institute (JGI-PGF)"/>
            <person name="Lucas S."/>
            <person name="Han J."/>
            <person name="Lapidus A."/>
            <person name="Bruce D."/>
            <person name="Goodwin L."/>
            <person name="Pitluck S."/>
            <person name="Peters L."/>
            <person name="Kyrpides N."/>
            <person name="Mavromatis K."/>
            <person name="Ivanova N."/>
            <person name="Mikhailova N."/>
            <person name="Chertkov O."/>
            <person name="Detter J.C."/>
            <person name="Tapia R."/>
            <person name="Han C."/>
            <person name="Land M."/>
            <person name="Hauser L."/>
            <person name="Markowitz V."/>
            <person name="Cheng J.-F."/>
            <person name="Hugenholtz P."/>
            <person name="Woyke T."/>
            <person name="Wu D."/>
            <person name="Gronow S."/>
            <person name="Wellnitz S."/>
            <person name="Brambilla E."/>
            <person name="Klenk H.-P."/>
            <person name="Eisen J.A."/>
        </authorList>
    </citation>
    <scope>NUCLEOTIDE SEQUENCE [LARGE SCALE GENOMIC DNA]</scope>
    <source>
        <strain evidence="4">ATCC BAA-1111 / DSM 21527 / NCTC 11395 / H</strain>
    </source>
</reference>
<keyword evidence="2" id="KW-0732">Signal</keyword>
<evidence type="ECO:0000313" key="4">
    <source>
        <dbReference type="Proteomes" id="UP000006048"/>
    </source>
</evidence>
<gene>
    <name evidence="3" type="ordered locus">Turpa_3259</name>
</gene>
<feature type="chain" id="PRO_5003686062" description="Alginate export domain-containing protein" evidence="2">
    <location>
        <begin position="26"/>
        <end position="614"/>
    </location>
</feature>
<accession>I4B9E1</accession>
<dbReference type="Proteomes" id="UP000006048">
    <property type="component" value="Chromosome"/>
</dbReference>
<evidence type="ECO:0000313" key="3">
    <source>
        <dbReference type="EMBL" id="AFM13898.1"/>
    </source>
</evidence>
<dbReference type="KEGG" id="tpx:Turpa_3259"/>
<evidence type="ECO:0008006" key="5">
    <source>
        <dbReference type="Google" id="ProtNLM"/>
    </source>
</evidence>
<organism evidence="3 4">
    <name type="scientific">Turneriella parva (strain ATCC BAA-1111 / DSM 21527 / NCTC 11395 / H)</name>
    <name type="common">Leptospira parva</name>
    <dbReference type="NCBI Taxonomy" id="869212"/>
    <lineage>
        <taxon>Bacteria</taxon>
        <taxon>Pseudomonadati</taxon>
        <taxon>Spirochaetota</taxon>
        <taxon>Spirochaetia</taxon>
        <taxon>Leptospirales</taxon>
        <taxon>Leptospiraceae</taxon>
        <taxon>Turneriella</taxon>
    </lineage>
</organism>
<feature type="compositionally biased region" description="Basic and acidic residues" evidence="1">
    <location>
        <begin position="33"/>
        <end position="76"/>
    </location>
</feature>
<dbReference type="HOGENOM" id="CLU_444762_0_0_12"/>
<name>I4B9E1_TURPD</name>
<dbReference type="EMBL" id="CP002959">
    <property type="protein sequence ID" value="AFM13898.1"/>
    <property type="molecule type" value="Genomic_DNA"/>
</dbReference>
<dbReference type="AlphaFoldDB" id="I4B9E1"/>
<feature type="signal peptide" evidence="2">
    <location>
        <begin position="1"/>
        <end position="25"/>
    </location>
</feature>
<dbReference type="STRING" id="869212.Turpa_3259"/>
<dbReference type="PATRIC" id="fig|869212.3.peg.3296"/>
<evidence type="ECO:0000256" key="2">
    <source>
        <dbReference type="SAM" id="SignalP"/>
    </source>
</evidence>